<evidence type="ECO:0000256" key="2">
    <source>
        <dbReference type="ARBA" id="ARBA00022692"/>
    </source>
</evidence>
<feature type="compositionally biased region" description="Pro residues" evidence="5">
    <location>
        <begin position="1"/>
        <end position="20"/>
    </location>
</feature>
<protein>
    <submittedName>
        <fullName evidence="6">Protein TonB</fullName>
    </submittedName>
</protein>
<feature type="region of interest" description="Disordered" evidence="5">
    <location>
        <begin position="86"/>
        <end position="222"/>
    </location>
</feature>
<keyword evidence="4" id="KW-0472">Membrane</keyword>
<dbReference type="AlphaFoldDB" id="A0A318TIA0"/>
<dbReference type="SUPFAM" id="SSF74653">
    <property type="entry name" value="TolA/TonB C-terminal domain"/>
    <property type="match status" value="1"/>
</dbReference>
<dbReference type="Gene3D" id="3.30.1150.10">
    <property type="match status" value="1"/>
</dbReference>
<reference evidence="6 7" key="1">
    <citation type="submission" date="2018-06" db="EMBL/GenBank/DDBJ databases">
        <title>Genomic Encyclopedia of Type Strains, Phase III (KMG-III): the genomes of soil and plant-associated and newly described type strains.</title>
        <authorList>
            <person name="Whitman W."/>
        </authorList>
    </citation>
    <scope>NUCLEOTIDE SEQUENCE [LARGE SCALE GENOMIC DNA]</scope>
    <source>
        <strain evidence="6 7">ORS 1419</strain>
    </source>
</reference>
<evidence type="ECO:0000256" key="1">
    <source>
        <dbReference type="ARBA" id="ARBA00004167"/>
    </source>
</evidence>
<feature type="region of interest" description="Disordered" evidence="5">
    <location>
        <begin position="1"/>
        <end position="27"/>
    </location>
</feature>
<feature type="compositionally biased region" description="Acidic residues" evidence="5">
    <location>
        <begin position="89"/>
        <end position="115"/>
    </location>
</feature>
<evidence type="ECO:0000313" key="7">
    <source>
        <dbReference type="Proteomes" id="UP000247454"/>
    </source>
</evidence>
<gene>
    <name evidence="6" type="ORF">C7477_106108</name>
</gene>
<dbReference type="RefSeq" id="WP_110750494.1">
    <property type="nucleotide sequence ID" value="NZ_QJTF01000006.1"/>
</dbReference>
<evidence type="ECO:0000256" key="4">
    <source>
        <dbReference type="ARBA" id="ARBA00023136"/>
    </source>
</evidence>
<evidence type="ECO:0000256" key="5">
    <source>
        <dbReference type="SAM" id="MobiDB-lite"/>
    </source>
</evidence>
<dbReference type="EMBL" id="QJTF01000006">
    <property type="protein sequence ID" value="PYE88736.1"/>
    <property type="molecule type" value="Genomic_DNA"/>
</dbReference>
<comment type="caution">
    <text evidence="6">The sequence shown here is derived from an EMBL/GenBank/DDBJ whole genome shotgun (WGS) entry which is preliminary data.</text>
</comment>
<keyword evidence="2" id="KW-0812">Transmembrane</keyword>
<organism evidence="6 7">
    <name type="scientific">Phyllobacterium leguminum</name>
    <dbReference type="NCBI Taxonomy" id="314237"/>
    <lineage>
        <taxon>Bacteria</taxon>
        <taxon>Pseudomonadati</taxon>
        <taxon>Pseudomonadota</taxon>
        <taxon>Alphaproteobacteria</taxon>
        <taxon>Hyphomicrobiales</taxon>
        <taxon>Phyllobacteriaceae</taxon>
        <taxon>Phyllobacterium</taxon>
    </lineage>
</organism>
<proteinExistence type="predicted"/>
<dbReference type="NCBIfam" id="TIGR01352">
    <property type="entry name" value="tonB_Cterm"/>
    <property type="match status" value="1"/>
</dbReference>
<dbReference type="Proteomes" id="UP000247454">
    <property type="component" value="Unassembled WGS sequence"/>
</dbReference>
<dbReference type="OrthoDB" id="7876885at2"/>
<feature type="compositionally biased region" description="Polar residues" evidence="5">
    <location>
        <begin position="208"/>
        <end position="219"/>
    </location>
</feature>
<feature type="compositionally biased region" description="Basic and acidic residues" evidence="5">
    <location>
        <begin position="145"/>
        <end position="186"/>
    </location>
</feature>
<dbReference type="GO" id="GO:0016020">
    <property type="term" value="C:membrane"/>
    <property type="evidence" value="ECO:0007669"/>
    <property type="project" value="UniProtKB-SubCell"/>
</dbReference>
<evidence type="ECO:0000313" key="6">
    <source>
        <dbReference type="EMBL" id="PYE88736.1"/>
    </source>
</evidence>
<evidence type="ECO:0000256" key="3">
    <source>
        <dbReference type="ARBA" id="ARBA00022989"/>
    </source>
</evidence>
<keyword evidence="7" id="KW-1185">Reference proteome</keyword>
<sequence>MTAYPPELPQGHPPIPPQSPDPQRTGWRDAALWGGAGLVMLIAHGAGAYALRELQPVAQTDGAAPPAIMMELAPEPMAPIAEEAPALVPEEETEEASEEAIEPEPDVVEPVEELQPETPPQEIAQAEPVPEIEQPEMEPVPDVVETEKPEVVAPKPVEKPKVIEKPKQEKPKVVEKAKPKKVEKPKPVKKQAAAPQVDATEGAKVAANRNSETAGSSGAESKRWQAKVFAHLKRYAKRHAPEITGRVFINFSFDSLGNVLSVRASSKDPALDKVVEGIVRRASPIAAPPPAVTGRAFAVPFEFK</sequence>
<comment type="subcellular location">
    <subcellularLocation>
        <location evidence="1">Membrane</location>
        <topology evidence="1">Single-pass membrane protein</topology>
    </subcellularLocation>
</comment>
<keyword evidence="3" id="KW-1133">Transmembrane helix</keyword>
<dbReference type="InterPro" id="IPR006260">
    <property type="entry name" value="TonB/TolA_C"/>
</dbReference>
<name>A0A318TIA0_9HYPH</name>
<accession>A0A318TIA0</accession>